<feature type="domain" description="Methyltransferase type 11" evidence="1">
    <location>
        <begin position="54"/>
        <end position="150"/>
    </location>
</feature>
<keyword evidence="3" id="KW-1185">Reference proteome</keyword>
<protein>
    <recommendedName>
        <fullName evidence="1">Methyltransferase type 11 domain-containing protein</fullName>
    </recommendedName>
</protein>
<dbReference type="SUPFAM" id="SSF53335">
    <property type="entry name" value="S-adenosyl-L-methionine-dependent methyltransferases"/>
    <property type="match status" value="1"/>
</dbReference>
<dbReference type="Gene3D" id="3.40.50.150">
    <property type="entry name" value="Vaccinia Virus protein VP39"/>
    <property type="match status" value="1"/>
</dbReference>
<dbReference type="Proteomes" id="UP000290287">
    <property type="component" value="Unassembled WGS sequence"/>
</dbReference>
<accession>A0A4Q0YM24</accession>
<evidence type="ECO:0000313" key="3">
    <source>
        <dbReference type="Proteomes" id="UP000290287"/>
    </source>
</evidence>
<dbReference type="CDD" id="cd02440">
    <property type="entry name" value="AdoMet_MTases"/>
    <property type="match status" value="1"/>
</dbReference>
<dbReference type="InterPro" id="IPR029063">
    <property type="entry name" value="SAM-dependent_MTases_sf"/>
</dbReference>
<evidence type="ECO:0000259" key="1">
    <source>
        <dbReference type="Pfam" id="PF08241"/>
    </source>
</evidence>
<name>A0A4Q0YM24_9GAMM</name>
<evidence type="ECO:0000313" key="2">
    <source>
        <dbReference type="EMBL" id="RXJ71756.1"/>
    </source>
</evidence>
<dbReference type="AlphaFoldDB" id="A0A4Q0YM24"/>
<comment type="caution">
    <text evidence="2">The sequence shown here is derived from an EMBL/GenBank/DDBJ whole genome shotgun (WGS) entry which is preliminary data.</text>
</comment>
<dbReference type="EMBL" id="PEIB01000033">
    <property type="protein sequence ID" value="RXJ71756.1"/>
    <property type="molecule type" value="Genomic_DNA"/>
</dbReference>
<gene>
    <name evidence="2" type="ORF">CS022_20135</name>
</gene>
<sequence>MLLKNTLSDIKNEYSFIETFLYDRWISPAITNAKNEIFSPETMLNKIQNKGHALDVGCGGGQLALALHELRPDLNIKGIDLSYHQVNRAKNRTLNIKDIDISYGNALEIPFPDNSFDFVYSIASIKHWKSRRQGVEECLRVLKNDGTLMIMDAMKGSSDEDISNFVELTKIPSFIKNKWKKVFKHKVCKPSLDINEIHSLMNDLTVENYELLRVDSSPSFQLIIKP</sequence>
<dbReference type="OrthoDB" id="6681190at2"/>
<reference evidence="2 3" key="1">
    <citation type="submission" date="2017-10" db="EMBL/GenBank/DDBJ databases">
        <title>Nyctiphanis sp. nov., isolated from the stomach of the euphausiid Nyctiphanes simplex (Hansen, 1911) in the Gulf of California.</title>
        <authorList>
            <person name="Gomez-Gil B."/>
            <person name="Aguilar-Mendez M."/>
            <person name="Lopez-Cortes A."/>
            <person name="Gomez-Gutierrez J."/>
            <person name="Roque A."/>
            <person name="Lang E."/>
            <person name="Gonzalez-Castillo A."/>
        </authorList>
    </citation>
    <scope>NUCLEOTIDE SEQUENCE [LARGE SCALE GENOMIC DNA]</scope>
    <source>
        <strain evidence="2 3">CAIM 600</strain>
    </source>
</reference>
<dbReference type="PANTHER" id="PTHR43591:SF24">
    <property type="entry name" value="2-METHOXY-6-POLYPRENYL-1,4-BENZOQUINOL METHYLASE, MITOCHONDRIAL"/>
    <property type="match status" value="1"/>
</dbReference>
<dbReference type="RefSeq" id="WP_129123730.1">
    <property type="nucleotide sequence ID" value="NZ_PEIB01000033.1"/>
</dbReference>
<dbReference type="InterPro" id="IPR013216">
    <property type="entry name" value="Methyltransf_11"/>
</dbReference>
<dbReference type="PANTHER" id="PTHR43591">
    <property type="entry name" value="METHYLTRANSFERASE"/>
    <property type="match status" value="1"/>
</dbReference>
<proteinExistence type="predicted"/>
<dbReference type="GO" id="GO:0008757">
    <property type="term" value="F:S-adenosylmethionine-dependent methyltransferase activity"/>
    <property type="evidence" value="ECO:0007669"/>
    <property type="project" value="InterPro"/>
</dbReference>
<organism evidence="2 3">
    <name type="scientific">Veronia nyctiphanis</name>
    <dbReference type="NCBI Taxonomy" id="1278244"/>
    <lineage>
        <taxon>Bacteria</taxon>
        <taxon>Pseudomonadati</taxon>
        <taxon>Pseudomonadota</taxon>
        <taxon>Gammaproteobacteria</taxon>
        <taxon>Vibrionales</taxon>
        <taxon>Vibrionaceae</taxon>
        <taxon>Veronia</taxon>
    </lineage>
</organism>
<dbReference type="Pfam" id="PF08241">
    <property type="entry name" value="Methyltransf_11"/>
    <property type="match status" value="1"/>
</dbReference>